<proteinExistence type="predicted"/>
<organism evidence="1 2">
    <name type="scientific">Brassica campestris</name>
    <name type="common">Field mustard</name>
    <dbReference type="NCBI Taxonomy" id="3711"/>
    <lineage>
        <taxon>Eukaryota</taxon>
        <taxon>Viridiplantae</taxon>
        <taxon>Streptophyta</taxon>
        <taxon>Embryophyta</taxon>
        <taxon>Tracheophyta</taxon>
        <taxon>Spermatophyta</taxon>
        <taxon>Magnoliopsida</taxon>
        <taxon>eudicotyledons</taxon>
        <taxon>Gunneridae</taxon>
        <taxon>Pentapetalae</taxon>
        <taxon>rosids</taxon>
        <taxon>malvids</taxon>
        <taxon>Brassicales</taxon>
        <taxon>Brassicaceae</taxon>
        <taxon>Brassiceae</taxon>
        <taxon>Brassica</taxon>
    </lineage>
</organism>
<sequence>MFFYITWAISVEIRRLRRDPPSLSHTTGDENGLQRIAIQSLQMLIPVQDSQLLDSNESCTSS</sequence>
<evidence type="ECO:0000313" key="2">
    <source>
        <dbReference type="Proteomes" id="UP000264353"/>
    </source>
</evidence>
<accession>A0A398A399</accession>
<reference evidence="1 2" key="1">
    <citation type="submission" date="2018-06" db="EMBL/GenBank/DDBJ databases">
        <title>WGS assembly of Brassica rapa FPsc.</title>
        <authorList>
            <person name="Bowman J."/>
            <person name="Kohchi T."/>
            <person name="Yamato K."/>
            <person name="Jenkins J."/>
            <person name="Shu S."/>
            <person name="Ishizaki K."/>
            <person name="Yamaoka S."/>
            <person name="Nishihama R."/>
            <person name="Nakamura Y."/>
            <person name="Berger F."/>
            <person name="Adam C."/>
            <person name="Aki S."/>
            <person name="Althoff F."/>
            <person name="Araki T."/>
            <person name="Arteaga-Vazquez M."/>
            <person name="Balasubrmanian S."/>
            <person name="Bauer D."/>
            <person name="Boehm C."/>
            <person name="Briginshaw L."/>
            <person name="Caballero-Perez J."/>
            <person name="Catarino B."/>
            <person name="Chen F."/>
            <person name="Chiyoda S."/>
            <person name="Chovatia M."/>
            <person name="Davies K."/>
            <person name="Delmans M."/>
            <person name="Demura T."/>
            <person name="Dierschke T."/>
            <person name="Dolan L."/>
            <person name="Dorantes-Acosta A."/>
            <person name="Eklund D."/>
            <person name="Florent S."/>
            <person name="Flores-Sandoval E."/>
            <person name="Fujiyama A."/>
            <person name="Fukuzawa H."/>
            <person name="Galik B."/>
            <person name="Grimanelli D."/>
            <person name="Grimwood J."/>
            <person name="Grossniklaus U."/>
            <person name="Hamada T."/>
            <person name="Haseloff J."/>
            <person name="Hetherington A."/>
            <person name="Higo A."/>
            <person name="Hirakawa Y."/>
            <person name="Hundley H."/>
            <person name="Ikeda Y."/>
            <person name="Inoue K."/>
            <person name="Inoue S."/>
            <person name="Ishida S."/>
            <person name="Jia Q."/>
            <person name="Kakita M."/>
            <person name="Kanazawa T."/>
            <person name="Kawai Y."/>
            <person name="Kawashima T."/>
            <person name="Kennedy M."/>
            <person name="Kinose K."/>
            <person name="Kinoshita T."/>
            <person name="Kohara Y."/>
            <person name="Koide E."/>
            <person name="Komatsu K."/>
            <person name="Kopischke S."/>
            <person name="Kubo M."/>
            <person name="Kyozuka J."/>
            <person name="Lagercrantz U."/>
            <person name="Lin S."/>
            <person name="Lindquist E."/>
            <person name="Lipzen A."/>
            <person name="Lu C."/>
            <person name="Luna E."/>
            <person name="Martienssen R."/>
            <person name="Minamino N."/>
            <person name="Mizutani M."/>
            <person name="Mizutani M."/>
            <person name="Mochizuki N."/>
            <person name="Monte I."/>
            <person name="Mosher R."/>
            <person name="Nagasaki H."/>
            <person name="Nakagami H."/>
            <person name="Naramoto S."/>
            <person name="Nishitani K."/>
            <person name="Ohtani M."/>
            <person name="Okamoto T."/>
            <person name="Okumura M."/>
            <person name="Phillips J."/>
            <person name="Pollak B."/>
            <person name="Reinders A."/>
            <person name="Roevekamp M."/>
            <person name="Sano R."/>
            <person name="Sawa S."/>
            <person name="Schmid M."/>
            <person name="Shirakawa M."/>
            <person name="Solano R."/>
            <person name="Spunde A."/>
            <person name="Suetsugu N."/>
            <person name="Sugano S."/>
            <person name="Sugiyama A."/>
            <person name="Sun R."/>
            <person name="Suzuki Y."/>
            <person name="Takenaka M."/>
            <person name="Takezawa D."/>
            <person name="Tomogane H."/>
            <person name="Tsuzuki M."/>
            <person name="Ueda T."/>
            <person name="Umeda M."/>
            <person name="Ward J."/>
            <person name="Watanabe Y."/>
            <person name="Yazaki K."/>
            <person name="Yokoyama R."/>
            <person name="Yoshitake Y."/>
            <person name="Yotsui I."/>
            <person name="Zachgo S."/>
            <person name="Schmutz J."/>
        </authorList>
    </citation>
    <scope>NUCLEOTIDE SEQUENCE [LARGE SCALE GENOMIC DNA]</scope>
    <source>
        <strain evidence="2">cv. B-3</strain>
    </source>
</reference>
<dbReference type="Proteomes" id="UP000264353">
    <property type="component" value="Chromosome A3"/>
</dbReference>
<dbReference type="AlphaFoldDB" id="A0A398A399"/>
<name>A0A398A399_BRACM</name>
<gene>
    <name evidence="1" type="ORF">BRARA_C04192</name>
</gene>
<evidence type="ECO:0000313" key="1">
    <source>
        <dbReference type="EMBL" id="RID72292.1"/>
    </source>
</evidence>
<dbReference type="EMBL" id="CM010630">
    <property type="protein sequence ID" value="RID72292.1"/>
    <property type="molecule type" value="Genomic_DNA"/>
</dbReference>
<protein>
    <submittedName>
        <fullName evidence="1">Uncharacterized protein</fullName>
    </submittedName>
</protein>